<dbReference type="AlphaFoldDB" id="A0AB33AJ51"/>
<accession>A0AB33AJ51</accession>
<evidence type="ECO:0008006" key="3">
    <source>
        <dbReference type="Google" id="ProtNLM"/>
    </source>
</evidence>
<name>A0AB33AJ51_9MYCO</name>
<geneLocation type="plasmid" evidence="1 2">
    <name>2</name>
</geneLocation>
<sequence length="398" mass="44309">MYADWVSLDGRRVRLDDLRAHPGRYERLLANTRAGKSAHCLCRTSLPRLVIRYSKTGRHHLACWPREGPTHDPRCAFFQLEPELSARRAYAKAAIDETASGTALHLAVALKSLTTDPKPKPEAAPAHAGVTQDTVGLLGTLHFLWEGANLTHWSPQAPRRSWRTVAAALHEQLEQCTFNRRPAGAVVYLVPPYVPGASPDSTELFDAFMNTLHSGPDQIRRGLILGEIKRTEPSKHGVSYILAQQSPSRKIFASAEFDARMHHSYRSAFSQAAAEAGGRQVALFCIEKSRSGYAVAIDAAVMLTNSIYLPADSSYEVQMADALAAAGRSFVKPLRYDTSEAVLPDFVLVDQPRTYVEVWGLPGREAYEQRKQRKLEHYQNHARQLIEWNVNEPIPALV</sequence>
<organism evidence="1 2">
    <name type="scientific">Mycobacteroides abscessus subsp. bolletii 50594</name>
    <dbReference type="NCBI Taxonomy" id="1303024"/>
    <lineage>
        <taxon>Bacteria</taxon>
        <taxon>Bacillati</taxon>
        <taxon>Actinomycetota</taxon>
        <taxon>Actinomycetes</taxon>
        <taxon>Mycobacteriales</taxon>
        <taxon>Mycobacteriaceae</taxon>
        <taxon>Mycobacteroides</taxon>
        <taxon>Mycobacteroides abscessus</taxon>
    </lineage>
</organism>
<reference evidence="1 2" key="1">
    <citation type="journal article" date="2013" name="Genome Announc.">
        <title>Complete Genome Sequence of Mycobacterium massiliense Clinical Strain Asan 50594, Belonging to the Type II Genotype.</title>
        <authorList>
            <person name="Kim B.J."/>
            <person name="Kim B.R."/>
            <person name="Hong S.H."/>
            <person name="Seok S.H."/>
            <person name="Kook Y.H."/>
            <person name="Kim B.J."/>
        </authorList>
    </citation>
    <scope>NUCLEOTIDE SEQUENCE [LARGE SCALE GENOMIC DNA]</scope>
    <source>
        <strain evidence="1 2">50594</strain>
    </source>
</reference>
<proteinExistence type="predicted"/>
<evidence type="ECO:0000313" key="2">
    <source>
        <dbReference type="Proteomes" id="UP000013961"/>
    </source>
</evidence>
<gene>
    <name evidence="1" type="ORF">MASS_2p0007</name>
</gene>
<dbReference type="Proteomes" id="UP000013961">
    <property type="component" value="Plasmid 2"/>
</dbReference>
<dbReference type="RefSeq" id="WP_016341422.1">
    <property type="nucleotide sequence ID" value="NC_021279.1"/>
</dbReference>
<evidence type="ECO:0000313" key="1">
    <source>
        <dbReference type="EMBL" id="AGM31718.1"/>
    </source>
</evidence>
<dbReference type="Pfam" id="PF06666">
    <property type="entry name" value="DUF1173"/>
    <property type="match status" value="1"/>
</dbReference>
<dbReference type="InterPro" id="IPR009553">
    <property type="entry name" value="DUF1173"/>
</dbReference>
<keyword evidence="1" id="KW-0614">Plasmid</keyword>
<dbReference type="EMBL" id="CP004376">
    <property type="protein sequence ID" value="AGM31718.1"/>
    <property type="molecule type" value="Genomic_DNA"/>
</dbReference>
<dbReference type="KEGG" id="mabb:MASS_2p0007"/>
<protein>
    <recommendedName>
        <fullName evidence="3">DUF1173 domain-containing protein</fullName>
    </recommendedName>
</protein>